<evidence type="ECO:0000313" key="1">
    <source>
        <dbReference type="EMBL" id="KAJ0097556.1"/>
    </source>
</evidence>
<organism evidence="1 2">
    <name type="scientific">Pistacia atlantica</name>
    <dbReference type="NCBI Taxonomy" id="434234"/>
    <lineage>
        <taxon>Eukaryota</taxon>
        <taxon>Viridiplantae</taxon>
        <taxon>Streptophyta</taxon>
        <taxon>Embryophyta</taxon>
        <taxon>Tracheophyta</taxon>
        <taxon>Spermatophyta</taxon>
        <taxon>Magnoliopsida</taxon>
        <taxon>eudicotyledons</taxon>
        <taxon>Gunneridae</taxon>
        <taxon>Pentapetalae</taxon>
        <taxon>rosids</taxon>
        <taxon>malvids</taxon>
        <taxon>Sapindales</taxon>
        <taxon>Anacardiaceae</taxon>
        <taxon>Pistacia</taxon>
    </lineage>
</organism>
<keyword evidence="2" id="KW-1185">Reference proteome</keyword>
<gene>
    <name evidence="1" type="ORF">Patl1_28078</name>
</gene>
<proteinExistence type="predicted"/>
<sequence>MAHFVGLRYDQQKPEGFEVGGIILIHLYFLGNELISVEVNHLERREFVEKFWRFVYPVTNGCDCLLFNMLANVKLARLESCRCRVMDLMVVEKEKNKGENEKKKREERRGRKEK</sequence>
<comment type="caution">
    <text evidence="1">The sequence shown here is derived from an EMBL/GenBank/DDBJ whole genome shotgun (WGS) entry which is preliminary data.</text>
</comment>
<dbReference type="Proteomes" id="UP001164250">
    <property type="component" value="Chromosome 5"/>
</dbReference>
<protein>
    <submittedName>
        <fullName evidence="1">Uncharacterized protein</fullName>
    </submittedName>
</protein>
<accession>A0ACC1BF19</accession>
<reference evidence="2" key="1">
    <citation type="journal article" date="2023" name="G3 (Bethesda)">
        <title>Genome assembly and association tests identify interacting loci associated with vigor, precocity, and sex in interspecific pistachio rootstocks.</title>
        <authorList>
            <person name="Palmer W."/>
            <person name="Jacygrad E."/>
            <person name="Sagayaradj S."/>
            <person name="Cavanaugh K."/>
            <person name="Han R."/>
            <person name="Bertier L."/>
            <person name="Beede B."/>
            <person name="Kafkas S."/>
            <person name="Golino D."/>
            <person name="Preece J."/>
            <person name="Michelmore R."/>
        </authorList>
    </citation>
    <scope>NUCLEOTIDE SEQUENCE [LARGE SCALE GENOMIC DNA]</scope>
</reference>
<dbReference type="EMBL" id="CM047901">
    <property type="protein sequence ID" value="KAJ0097556.1"/>
    <property type="molecule type" value="Genomic_DNA"/>
</dbReference>
<evidence type="ECO:0000313" key="2">
    <source>
        <dbReference type="Proteomes" id="UP001164250"/>
    </source>
</evidence>
<name>A0ACC1BF19_9ROSI</name>